<sequence>MTNVIHLVPPSRINSQEARLGALLSCFAEHRRFGDDVFWLKENAEILNILECTGTHPGEAALETYAGFYQTVENRLRFFPQYYRFFLSIVLDLEDLGLRGDTGERLVRWASDQHLPQAELSDLQRLEAVRLMARRGVTASGDVPALEARARAFMARSDTFTLPNKKAAYELTHLVFYLSEYGRRDPQLDPQASRSLHFAGLLAYIEQNADLLSEICIAMQFARETPPTLWTDWLKRETALFTVTDGDTVALNDDYHEFLVCNWHQATIGDQAFVKGFVQGRMRFDHSTSRATPMREMSEAMFNLADARSGDWGAMRMHMQDALSPEAMDVLAQAETSSQHFAEFFHGFARAERPTKLS</sequence>
<proteinExistence type="predicted"/>
<dbReference type="RefSeq" id="WP_085638810.1">
    <property type="nucleotide sequence ID" value="NZ_JFKC01000014.1"/>
</dbReference>
<dbReference type="EMBL" id="JFKC01000014">
    <property type="protein sequence ID" value="OSQ49315.1"/>
    <property type="molecule type" value="Genomic_DNA"/>
</dbReference>
<dbReference type="AlphaFoldDB" id="A0A1X4NJ44"/>
<keyword evidence="2" id="KW-1185">Reference proteome</keyword>
<dbReference type="InterPro" id="IPR054197">
    <property type="entry name" value="DUF6902"/>
</dbReference>
<evidence type="ECO:0000313" key="1">
    <source>
        <dbReference type="EMBL" id="OSQ49315.1"/>
    </source>
</evidence>
<organism evidence="1 2">
    <name type="scientific">Marivita geojedonensis</name>
    <dbReference type="NCBI Taxonomy" id="1123756"/>
    <lineage>
        <taxon>Bacteria</taxon>
        <taxon>Pseudomonadati</taxon>
        <taxon>Pseudomonadota</taxon>
        <taxon>Alphaproteobacteria</taxon>
        <taxon>Rhodobacterales</taxon>
        <taxon>Roseobacteraceae</taxon>
        <taxon>Marivita</taxon>
    </lineage>
</organism>
<name>A0A1X4NJ44_9RHOB</name>
<protein>
    <submittedName>
        <fullName evidence="1">Uncharacterized protein</fullName>
    </submittedName>
</protein>
<dbReference type="STRING" id="1123756.MGEO_13685"/>
<comment type="caution">
    <text evidence="1">The sequence shown here is derived from an EMBL/GenBank/DDBJ whole genome shotgun (WGS) entry which is preliminary data.</text>
</comment>
<dbReference type="Proteomes" id="UP000193926">
    <property type="component" value="Unassembled WGS sequence"/>
</dbReference>
<gene>
    <name evidence="1" type="ORF">MGEO_13685</name>
</gene>
<dbReference type="Pfam" id="PF21843">
    <property type="entry name" value="DUF6902"/>
    <property type="match status" value="1"/>
</dbReference>
<reference evidence="1 2" key="1">
    <citation type="submission" date="2014-03" db="EMBL/GenBank/DDBJ databases">
        <title>The draft genome sequence of Marivita geojedonensis KCTC 23882.</title>
        <authorList>
            <person name="Lai Q."/>
            <person name="Shao Z."/>
        </authorList>
    </citation>
    <scope>NUCLEOTIDE SEQUENCE [LARGE SCALE GENOMIC DNA]</scope>
    <source>
        <strain evidence="1 2">DPG-138</strain>
    </source>
</reference>
<evidence type="ECO:0000313" key="2">
    <source>
        <dbReference type="Proteomes" id="UP000193926"/>
    </source>
</evidence>
<dbReference type="OrthoDB" id="7810029at2"/>
<accession>A0A1X4NJ44</accession>